<organism evidence="1 2">
    <name type="scientific">Gossypium gossypioides</name>
    <name type="common">Mexican cotton</name>
    <name type="synonym">Selera gossypioides</name>
    <dbReference type="NCBI Taxonomy" id="34282"/>
    <lineage>
        <taxon>Eukaryota</taxon>
        <taxon>Viridiplantae</taxon>
        <taxon>Streptophyta</taxon>
        <taxon>Embryophyta</taxon>
        <taxon>Tracheophyta</taxon>
        <taxon>Spermatophyta</taxon>
        <taxon>Magnoliopsida</taxon>
        <taxon>eudicotyledons</taxon>
        <taxon>Gunneridae</taxon>
        <taxon>Pentapetalae</taxon>
        <taxon>rosids</taxon>
        <taxon>malvids</taxon>
        <taxon>Malvales</taxon>
        <taxon>Malvaceae</taxon>
        <taxon>Malvoideae</taxon>
        <taxon>Gossypium</taxon>
    </lineage>
</organism>
<dbReference type="OrthoDB" id="2382881at2759"/>
<dbReference type="InterPro" id="IPR038801">
    <property type="entry name" value="TAF1C"/>
</dbReference>
<comment type="caution">
    <text evidence="1">The sequence shown here is derived from an EMBL/GenBank/DDBJ whole genome shotgun (WGS) entry which is preliminary data.</text>
</comment>
<proteinExistence type="predicted"/>
<evidence type="ECO:0000313" key="1">
    <source>
        <dbReference type="EMBL" id="MBA0755399.1"/>
    </source>
</evidence>
<accession>A0A7J9D3V8</accession>
<dbReference type="EMBL" id="JABEZY010269417">
    <property type="protein sequence ID" value="MBA0755399.1"/>
    <property type="molecule type" value="Genomic_DNA"/>
</dbReference>
<gene>
    <name evidence="1" type="ORF">Gogos_020163</name>
</gene>
<name>A0A7J9D3V8_GOSGO</name>
<protein>
    <submittedName>
        <fullName evidence="1">Uncharacterized protein</fullName>
    </submittedName>
</protein>
<dbReference type="Proteomes" id="UP000593579">
    <property type="component" value="Unassembled WGS sequence"/>
</dbReference>
<dbReference type="AlphaFoldDB" id="A0A7J9D3V8"/>
<reference evidence="1 2" key="1">
    <citation type="journal article" date="2019" name="Genome Biol. Evol.">
        <title>Insights into the evolution of the New World diploid cottons (Gossypium, subgenus Houzingenia) based on genome sequencing.</title>
        <authorList>
            <person name="Grover C.E."/>
            <person name="Arick M.A. 2nd"/>
            <person name="Thrash A."/>
            <person name="Conover J.L."/>
            <person name="Sanders W.S."/>
            <person name="Peterson D.G."/>
            <person name="Frelichowski J.E."/>
            <person name="Scheffler J.A."/>
            <person name="Scheffler B.E."/>
            <person name="Wendel J.F."/>
        </authorList>
    </citation>
    <scope>NUCLEOTIDE SEQUENCE [LARGE SCALE GENOMIC DNA]</scope>
    <source>
        <strain evidence="1">5</strain>
        <tissue evidence="1">Leaf</tissue>
    </source>
</reference>
<keyword evidence="2" id="KW-1185">Reference proteome</keyword>
<dbReference type="GO" id="GO:0001650">
    <property type="term" value="C:fibrillar center"/>
    <property type="evidence" value="ECO:0007669"/>
    <property type="project" value="TreeGrafter"/>
</dbReference>
<dbReference type="PANTHER" id="PTHR15319">
    <property type="entry name" value="TATA BOX-BINDING PROTEIN ASSOCIATED FACTOR RNA POLYMERASE I SUBUNIT C"/>
    <property type="match status" value="1"/>
</dbReference>
<dbReference type="GO" id="GO:0001164">
    <property type="term" value="F:RNA polymerase I core promoter sequence-specific DNA binding"/>
    <property type="evidence" value="ECO:0007669"/>
    <property type="project" value="TreeGrafter"/>
</dbReference>
<evidence type="ECO:0000313" key="2">
    <source>
        <dbReference type="Proteomes" id="UP000593579"/>
    </source>
</evidence>
<sequence>MVLIDTSEYPAILKNKLHQACTAIALIRALTVKVKGLFVQVKNQALQSDSMFKVPPVLEKGKPDVVMGKVPPNEYYFSGVPVKNDPVDDFDRISGDSIVGNLMASTLILFIGIRNSMTMLKVVNLRVLWDDSSGAENYKWLGIEFNWHPRILVVARSDVALLLDFRHNKCNLICLAKIEMLSPYDVVYEDQFLAFSRARADGFQFVLASKSLFLLCEVHKPRVPLLCWAHDLDNLCFIDVIRLMSSGKNEAQRYCASWDLVQNFDIAHKEPLFNFEDSLLYSSSDDEYEFPKRFKYLNLDYLCGYLNDNLAKGLGPLLHFLLSLMWATFPLELLLLAFFSYPKLVDVPIDDMAMRLKFSVARSLSQLPPFLLGKPSRRNT</sequence>
<dbReference type="PANTHER" id="PTHR15319:SF1">
    <property type="entry name" value="TATA BOX-BINDING PROTEIN-ASSOCIATED FACTOR RNA POLYMERASE I SUBUNIT C"/>
    <property type="match status" value="1"/>
</dbReference>